<protein>
    <submittedName>
        <fullName evidence="2">Uncharacterized protein</fullName>
    </submittedName>
</protein>
<sequence length="1141" mass="129717">MAAQLTEPRHYVQQHKDADQLQAVLEDGTLAALLNHPHTPALLDEYRRQERLPATSLDDLRGKADRFGRAWAMGRAGDGLLDLGDLASDALRPLKELLALARQLASAPPLARQCIAQEPARELAALPVWPRLFPYIRFQEDATCRLFLLTVHKAFHGVFDGQRTVKLGSWKKPLEGRYVFVFDEFDFLENDLLNLLAHDKEVRDPFGLVQTFYERLCRRKLTHSQYLAHRPEWKPIRKMMEDIQERIDELADKGIDFPAITHFDTGHEELRGRAIFQSNRSLVQKPVYLHPDTPRQHSFTLTPEAEGPNAFLLFDVVTRAVKDIIRLFNRLQAEHEDIYFEVLRQCFGNTEYLREIRQISQVGAQYELCETGYGSLLTNGFGLYEIEMDKSQLTDPDEVGVLYHSLNDSPENMLRALAGEHLVFGLSATAHIQRVLRNFDWTGLAHPGRPADSFGPLPNTSADEDDVRRANSRKAAVRQNTITYEVAEPLSLLAPFGQQLAATAHADPEYFGKNAGTLSHRLRRVQHVFGLLARLAAQSPAELAAGPTHLVFLSSLRQVQRLLDRGDEDGWFGATPHPATGDKNLRIYNVWCRDETRQHRVECTVSLYNAEFGKKLSDDPILNEQYNALFWAGRPVVVITTYPSAGNGVNLQYYQTPADYEAERSAGKRDFQFLHLLEAPYYYFSGVKPQDNAIEQHAAIKRDVYGALKLLYAKRLTAGQAGGLLGQIRLLNRFNPEYLHTTDGVLNQFSVLVQALGRIERVWQAMPEQRLYLDRDVYGVLARVAAEPELAAERESYLRYASGNMQTLLAAIEHDEKKKRKAVEDDLHDLRRTNDAARDAIHRLVLELEHFKRTGEGDARQRWQWLRDDVLRHDLPRPLRSGETLPDKPRPNQLARIRGTFRSEYAREGKLLINSELHLAPPGTNSPEFHSWDLNAAYHPVNSQLNSPLAKHFRARGYELAFVESGTYLLPYVYQSILIGAIGEEVIEAVLKHNHIKRVIATSEAVPDAVFEVADLKLESRPIYIDCKNYGGRTLRQFALPPDDPFYHPNLNEPHFRERMVSKWQQLSHATPGTAADPCRLVVMNLRHDEESVLGYYDEHFERVSGWAQARIVVLTGTLKPAPADASDLLTLACERLLSHF</sequence>
<proteinExistence type="predicted"/>
<comment type="caution">
    <text evidence="2">The sequence shown here is derived from an EMBL/GenBank/DDBJ whole genome shotgun (WGS) entry which is preliminary data.</text>
</comment>
<feature type="coiled-coil region" evidence="1">
    <location>
        <begin position="820"/>
        <end position="847"/>
    </location>
</feature>
<evidence type="ECO:0000313" key="2">
    <source>
        <dbReference type="EMBL" id="MDO7846998.1"/>
    </source>
</evidence>
<keyword evidence="3" id="KW-1185">Reference proteome</keyword>
<reference evidence="2" key="1">
    <citation type="submission" date="2023-07" db="EMBL/GenBank/DDBJ databases">
        <authorList>
            <person name="Kim M.K."/>
        </authorList>
    </citation>
    <scope>NUCLEOTIDE SEQUENCE</scope>
    <source>
        <strain evidence="2">M29</strain>
    </source>
</reference>
<evidence type="ECO:0000313" key="3">
    <source>
        <dbReference type="Proteomes" id="UP001167796"/>
    </source>
</evidence>
<dbReference type="Proteomes" id="UP001167796">
    <property type="component" value="Unassembled WGS sequence"/>
</dbReference>
<evidence type="ECO:0000256" key="1">
    <source>
        <dbReference type="SAM" id="Coils"/>
    </source>
</evidence>
<name>A0ABT9AAY7_9BACT</name>
<accession>A0ABT9AAY7</accession>
<organism evidence="2 3">
    <name type="scientific">Hymenobacter mellowenesis</name>
    <dbReference type="NCBI Taxonomy" id="3063995"/>
    <lineage>
        <taxon>Bacteria</taxon>
        <taxon>Pseudomonadati</taxon>
        <taxon>Bacteroidota</taxon>
        <taxon>Cytophagia</taxon>
        <taxon>Cytophagales</taxon>
        <taxon>Hymenobacteraceae</taxon>
        <taxon>Hymenobacter</taxon>
    </lineage>
</organism>
<gene>
    <name evidence="2" type="ORF">Q5H92_11565</name>
</gene>
<dbReference type="EMBL" id="JAUQSX010000005">
    <property type="protein sequence ID" value="MDO7846998.1"/>
    <property type="molecule type" value="Genomic_DNA"/>
</dbReference>
<keyword evidence="1" id="KW-0175">Coiled coil</keyword>